<keyword evidence="7" id="KW-1133">Transmembrane helix</keyword>
<dbReference type="InterPro" id="IPR051508">
    <property type="entry name" value="Mito_Carrier_Antiporter"/>
</dbReference>
<dbReference type="GO" id="GO:0005743">
    <property type="term" value="C:mitochondrial inner membrane"/>
    <property type="evidence" value="ECO:0007669"/>
    <property type="project" value="UniProtKB-SubCell"/>
</dbReference>
<evidence type="ECO:0000256" key="2">
    <source>
        <dbReference type="ARBA" id="ARBA00006375"/>
    </source>
</evidence>
<evidence type="ECO:0000256" key="6">
    <source>
        <dbReference type="ARBA" id="ARBA00022792"/>
    </source>
</evidence>
<evidence type="ECO:0000256" key="9">
    <source>
        <dbReference type="ARBA" id="ARBA00023136"/>
    </source>
</evidence>
<dbReference type="PANTHER" id="PTHR45928">
    <property type="entry name" value="RE38146P"/>
    <property type="match status" value="1"/>
</dbReference>
<evidence type="ECO:0000256" key="11">
    <source>
        <dbReference type="RuleBase" id="RU000488"/>
    </source>
</evidence>
<keyword evidence="6" id="KW-0999">Mitochondrion inner membrane</keyword>
<dbReference type="SUPFAM" id="SSF103506">
    <property type="entry name" value="Mitochondrial carrier"/>
    <property type="match status" value="1"/>
</dbReference>
<evidence type="ECO:0000256" key="7">
    <source>
        <dbReference type="ARBA" id="ARBA00022989"/>
    </source>
</evidence>
<evidence type="ECO:0000313" key="12">
    <source>
        <dbReference type="EMBL" id="KAL1137815.1"/>
    </source>
</evidence>
<keyword evidence="4 10" id="KW-0812">Transmembrane</keyword>
<keyword evidence="5" id="KW-0677">Repeat</keyword>
<sequence>MEFLTAAAAAMGSTLISNPLEVIKVRLQLQGELKERGRYKIHYRGFFHALYTIAKTDGLSALQKGLVPSLWHQVAEERRWNVKANGEKSLPKTALVAATLGGITAYTGSPFYLVKIQLQSQSSESIAVGTQHQIRGTLHGLTSIYNQHGITGLWRGCVGSLPRRCIGSATQLTSFTICKDLLANNDYFKIEKGYLNSLIASLIGGVIVTVVMNPLDVISNRLYNQGVDSSGRGLLYSSYMDCVKKMYKTEGIAGLYKGVIPMYLRTGPQTVLVLVFWDILKDMGERYRESRNI</sequence>
<proteinExistence type="inferred from homology"/>
<keyword evidence="3 11" id="KW-0813">Transport</keyword>
<dbReference type="PANTHER" id="PTHR45928:SF1">
    <property type="entry name" value="RE38146P"/>
    <property type="match status" value="1"/>
</dbReference>
<accession>A0ABD0YPI6</accession>
<feature type="repeat" description="Solcar" evidence="10">
    <location>
        <begin position="1"/>
        <end position="86"/>
    </location>
</feature>
<evidence type="ECO:0000256" key="5">
    <source>
        <dbReference type="ARBA" id="ARBA00022737"/>
    </source>
</evidence>
<dbReference type="Gene3D" id="1.50.40.10">
    <property type="entry name" value="Mitochondrial carrier domain"/>
    <property type="match status" value="1"/>
</dbReference>
<gene>
    <name evidence="12" type="ORF">AAG570_009511</name>
</gene>
<comment type="similarity">
    <text evidence="2 11">Belongs to the mitochondrial carrier (TC 2.A.29) family.</text>
</comment>
<dbReference type="InterPro" id="IPR023395">
    <property type="entry name" value="MCP_dom_sf"/>
</dbReference>
<dbReference type="Pfam" id="PF00153">
    <property type="entry name" value="Mito_carr"/>
    <property type="match status" value="3"/>
</dbReference>
<dbReference type="EMBL" id="JBFDAA010000004">
    <property type="protein sequence ID" value="KAL1137815.1"/>
    <property type="molecule type" value="Genomic_DNA"/>
</dbReference>
<keyword evidence="13" id="KW-1185">Reference proteome</keyword>
<dbReference type="Proteomes" id="UP001558652">
    <property type="component" value="Unassembled WGS sequence"/>
</dbReference>
<reference evidence="12 13" key="1">
    <citation type="submission" date="2024-07" db="EMBL/GenBank/DDBJ databases">
        <title>Chromosome-level genome assembly of the water stick insect Ranatra chinensis (Heteroptera: Nepidae).</title>
        <authorList>
            <person name="Liu X."/>
        </authorList>
    </citation>
    <scope>NUCLEOTIDE SEQUENCE [LARGE SCALE GENOMIC DNA]</scope>
    <source>
        <strain evidence="12">Cailab_2021Rc</strain>
        <tissue evidence="12">Muscle</tissue>
    </source>
</reference>
<dbReference type="AlphaFoldDB" id="A0ABD0YPI6"/>
<keyword evidence="8" id="KW-0496">Mitochondrion</keyword>
<comment type="caution">
    <text evidence="12">The sequence shown here is derived from an EMBL/GenBank/DDBJ whole genome shotgun (WGS) entry which is preliminary data.</text>
</comment>
<name>A0ABD0YPI6_9HEMI</name>
<feature type="repeat" description="Solcar" evidence="10">
    <location>
        <begin position="88"/>
        <end position="181"/>
    </location>
</feature>
<evidence type="ECO:0000256" key="8">
    <source>
        <dbReference type="ARBA" id="ARBA00023128"/>
    </source>
</evidence>
<dbReference type="PROSITE" id="PS50920">
    <property type="entry name" value="SOLCAR"/>
    <property type="match status" value="3"/>
</dbReference>
<organism evidence="12 13">
    <name type="scientific">Ranatra chinensis</name>
    <dbReference type="NCBI Taxonomy" id="642074"/>
    <lineage>
        <taxon>Eukaryota</taxon>
        <taxon>Metazoa</taxon>
        <taxon>Ecdysozoa</taxon>
        <taxon>Arthropoda</taxon>
        <taxon>Hexapoda</taxon>
        <taxon>Insecta</taxon>
        <taxon>Pterygota</taxon>
        <taxon>Neoptera</taxon>
        <taxon>Paraneoptera</taxon>
        <taxon>Hemiptera</taxon>
        <taxon>Heteroptera</taxon>
        <taxon>Panheteroptera</taxon>
        <taxon>Nepomorpha</taxon>
        <taxon>Nepidae</taxon>
        <taxon>Ranatrinae</taxon>
        <taxon>Ranatra</taxon>
    </lineage>
</organism>
<keyword evidence="9 10" id="KW-0472">Membrane</keyword>
<comment type="subcellular location">
    <subcellularLocation>
        <location evidence="1">Mitochondrion inner membrane</location>
        <topology evidence="1">Multi-pass membrane protein</topology>
    </subcellularLocation>
</comment>
<feature type="repeat" description="Solcar" evidence="10">
    <location>
        <begin position="192"/>
        <end position="283"/>
    </location>
</feature>
<evidence type="ECO:0000313" key="13">
    <source>
        <dbReference type="Proteomes" id="UP001558652"/>
    </source>
</evidence>
<evidence type="ECO:0000256" key="4">
    <source>
        <dbReference type="ARBA" id="ARBA00022692"/>
    </source>
</evidence>
<protein>
    <recommendedName>
        <fullName evidence="14">Solute carrier family 25 member 35</fullName>
    </recommendedName>
</protein>
<evidence type="ECO:0008006" key="14">
    <source>
        <dbReference type="Google" id="ProtNLM"/>
    </source>
</evidence>
<evidence type="ECO:0000256" key="1">
    <source>
        <dbReference type="ARBA" id="ARBA00004448"/>
    </source>
</evidence>
<evidence type="ECO:0000256" key="3">
    <source>
        <dbReference type="ARBA" id="ARBA00022448"/>
    </source>
</evidence>
<evidence type="ECO:0000256" key="10">
    <source>
        <dbReference type="PROSITE-ProRule" id="PRU00282"/>
    </source>
</evidence>
<dbReference type="InterPro" id="IPR018108">
    <property type="entry name" value="MCP_transmembrane"/>
</dbReference>